<name>A0A8K0V5Q7_9ENTR</name>
<proteinExistence type="predicted"/>
<organism evidence="3 4">
    <name type="scientific">Tenebrionibacter intestinalis</name>
    <dbReference type="NCBI Taxonomy" id="2799638"/>
    <lineage>
        <taxon>Bacteria</taxon>
        <taxon>Pseudomonadati</taxon>
        <taxon>Pseudomonadota</taxon>
        <taxon>Gammaproteobacteria</taxon>
        <taxon>Enterobacterales</taxon>
        <taxon>Enterobacteriaceae</taxon>
        <taxon>Tenebrionibacter/Tenebrionicola group</taxon>
        <taxon>Tenebrionibacter</taxon>
    </lineage>
</organism>
<dbReference type="Proteomes" id="UP000659047">
    <property type="component" value="Unassembled WGS sequence"/>
</dbReference>
<dbReference type="GO" id="GO:0016853">
    <property type="term" value="F:isomerase activity"/>
    <property type="evidence" value="ECO:0007669"/>
    <property type="project" value="UniProtKB-KW"/>
</dbReference>
<accession>A0A8K0V5Q7</accession>
<comment type="caution">
    <text evidence="3">The sequence shown here is derived from an EMBL/GenBank/DDBJ whole genome shotgun (WGS) entry which is preliminary data.</text>
</comment>
<protein>
    <submittedName>
        <fullName evidence="3">Tautomerase family protein</fullName>
    </submittedName>
</protein>
<dbReference type="Pfam" id="PF01361">
    <property type="entry name" value="Tautomerase"/>
    <property type="match status" value="1"/>
</dbReference>
<reference evidence="3" key="1">
    <citation type="submission" date="2021-01" db="EMBL/GenBank/DDBJ databases">
        <title>Intestinitalea alba gen. nov., sp. nov., a novel genus of the family Enterobacteriaceae, isolated from the gut of the plastic-eating mealworm Tenebrio molitor L.</title>
        <authorList>
            <person name="Yang Y."/>
        </authorList>
    </citation>
    <scope>NUCLEOTIDE SEQUENCE</scope>
    <source>
        <strain evidence="3">BIT-L3</strain>
    </source>
</reference>
<feature type="domain" description="4-oxalocrotonate tautomerase-like" evidence="2">
    <location>
        <begin position="2"/>
        <end position="52"/>
    </location>
</feature>
<dbReference type="InterPro" id="IPR004370">
    <property type="entry name" value="4-OT-like_dom"/>
</dbReference>
<dbReference type="InterPro" id="IPR014347">
    <property type="entry name" value="Tautomerase/MIF_sf"/>
</dbReference>
<evidence type="ECO:0000256" key="1">
    <source>
        <dbReference type="ARBA" id="ARBA00023235"/>
    </source>
</evidence>
<dbReference type="AlphaFoldDB" id="A0A8K0V5Q7"/>
<gene>
    <name evidence="3" type="ORF">JJB97_09740</name>
</gene>
<dbReference type="Gene3D" id="3.30.429.10">
    <property type="entry name" value="Macrophage Migration Inhibitory Factor"/>
    <property type="match status" value="1"/>
</dbReference>
<keyword evidence="4" id="KW-1185">Reference proteome</keyword>
<evidence type="ECO:0000313" key="3">
    <source>
        <dbReference type="EMBL" id="MBK4715610.1"/>
    </source>
</evidence>
<dbReference type="RefSeq" id="WP_238713829.1">
    <property type="nucleotide sequence ID" value="NZ_JAEPBH010000022.1"/>
</dbReference>
<evidence type="ECO:0000313" key="4">
    <source>
        <dbReference type="Proteomes" id="UP000659047"/>
    </source>
</evidence>
<keyword evidence="1" id="KW-0413">Isomerase</keyword>
<evidence type="ECO:0000259" key="2">
    <source>
        <dbReference type="Pfam" id="PF01361"/>
    </source>
</evidence>
<dbReference type="SUPFAM" id="SSF55331">
    <property type="entry name" value="Tautomerase/MIF"/>
    <property type="match status" value="1"/>
</dbReference>
<dbReference type="EMBL" id="JAEPBH010000022">
    <property type="protein sequence ID" value="MBK4715610.1"/>
    <property type="molecule type" value="Genomic_DNA"/>
</dbReference>
<sequence length="80" mass="9150">MPHINMKHFPSLTDSQRDRLSELFVEAIVNVVKCPRSAISVAFKPVAPEIWMTDVYEKEILGENAFIHTFPDYNATNETV</sequence>